<proteinExistence type="predicted"/>
<accession>A0ACC3S3R1</accession>
<comment type="caution">
    <text evidence="1">The sequence shown here is derived from an EMBL/GenBank/DDBJ whole genome shotgun (WGS) entry which is preliminary data.</text>
</comment>
<evidence type="ECO:0000313" key="2">
    <source>
        <dbReference type="Proteomes" id="UP001320706"/>
    </source>
</evidence>
<dbReference type="Proteomes" id="UP001320706">
    <property type="component" value="Unassembled WGS sequence"/>
</dbReference>
<name>A0ACC3S3R1_9PEZI</name>
<protein>
    <submittedName>
        <fullName evidence="1">Uncharacterized protein</fullName>
    </submittedName>
</protein>
<reference evidence="1" key="1">
    <citation type="submission" date="2024-02" db="EMBL/GenBank/DDBJ databases">
        <title>Metagenome Assembled Genome of Zalaria obscura JY119.</title>
        <authorList>
            <person name="Vighnesh L."/>
            <person name="Jagadeeshwari U."/>
            <person name="Venkata Ramana C."/>
            <person name="Sasikala C."/>
        </authorList>
    </citation>
    <scope>NUCLEOTIDE SEQUENCE</scope>
    <source>
        <strain evidence="1">JY119</strain>
    </source>
</reference>
<keyword evidence="2" id="KW-1185">Reference proteome</keyword>
<sequence>MASPLPLSPLNDRVLNARSPLTARKESLSPKNNDAIMEKHEDITINWDDAPPSSPFQSEVPDSRQPSAHFASQPAVTEMNAIFEDPSPAKVQAQEDNPMSFDITLDFNNDKENGTIQIDEGNNILDLATPKKSASPAKRPQSSRKQSAEADAVAMPPPSLLRKRAERSSPSKSSPLKKMLKTENTSPLSPTHESLFEDIDVQPKQQSHNMQAMDETNIDDTCFSTFSEIPEMTLFAKLGEARSPTKTPRAHVATTPSTRYTHNTSRSPSPTPRGHRQRSPVKDSGNTTSLLLDFTTQIESFASRAHNSPSKSSTQPNLLTHLQNARSPHKHRRETAPTPQKSSSLLDLLDFDLPPPSTPKSIPTISVREMESLKSQYLSQLSSLKATLSGREAEVESLKKAIMDAERRAGEAQERVREEEVRREHAEQASKDWEKRSAEVERVLATVKEEVIRSEGEKEELAGRVEDAERRAEEAQSRAQDAEQRALEAETKFAAMPRTNPDGSKVDVDENEVQRLVQAQLDTKIEAVSRELHAVYKKKHETKVATLKKSYEARGEKRCAELQAHIGTLTQQCQDLQAAKDETFSGSISPSKFSGEKVSILEARIEEQKARIAGYESEMHAVRQEYSQLLRELEQERVEKGELVAAVDEMLALQATEGAQGAIEDFRKSISRPSMSMASGLKTPGSIRGESRIGRGMTPATVTRASHGKSRIMGNIERMGMMRNAD</sequence>
<gene>
    <name evidence="1" type="ORF">M8818_007409</name>
</gene>
<organism evidence="1 2">
    <name type="scientific">Zalaria obscura</name>
    <dbReference type="NCBI Taxonomy" id="2024903"/>
    <lineage>
        <taxon>Eukaryota</taxon>
        <taxon>Fungi</taxon>
        <taxon>Dikarya</taxon>
        <taxon>Ascomycota</taxon>
        <taxon>Pezizomycotina</taxon>
        <taxon>Dothideomycetes</taxon>
        <taxon>Dothideomycetidae</taxon>
        <taxon>Dothideales</taxon>
        <taxon>Zalariaceae</taxon>
        <taxon>Zalaria</taxon>
    </lineage>
</organism>
<dbReference type="EMBL" id="JAMKPW020000043">
    <property type="protein sequence ID" value="KAK8194221.1"/>
    <property type="molecule type" value="Genomic_DNA"/>
</dbReference>
<evidence type="ECO:0000313" key="1">
    <source>
        <dbReference type="EMBL" id="KAK8194221.1"/>
    </source>
</evidence>